<dbReference type="SMART" id="SM00850">
    <property type="entry name" value="LytTR"/>
    <property type="match status" value="1"/>
</dbReference>
<dbReference type="InterPro" id="IPR046947">
    <property type="entry name" value="LytR-like"/>
</dbReference>
<name>A0ABX0X9A8_9BACT</name>
<feature type="domain" description="Response regulatory" evidence="2">
    <location>
        <begin position="7"/>
        <end position="118"/>
    </location>
</feature>
<dbReference type="SMART" id="SM00448">
    <property type="entry name" value="REC"/>
    <property type="match status" value="1"/>
</dbReference>
<evidence type="ECO:0000313" key="4">
    <source>
        <dbReference type="EMBL" id="NJC25812.1"/>
    </source>
</evidence>
<dbReference type="EMBL" id="JAATJH010000002">
    <property type="protein sequence ID" value="NJC25812.1"/>
    <property type="molecule type" value="Genomic_DNA"/>
</dbReference>
<dbReference type="PROSITE" id="PS50930">
    <property type="entry name" value="HTH_LYTTR"/>
    <property type="match status" value="1"/>
</dbReference>
<organism evidence="4 5">
    <name type="scientific">Neolewinella antarctica</name>
    <dbReference type="NCBI Taxonomy" id="442734"/>
    <lineage>
        <taxon>Bacteria</taxon>
        <taxon>Pseudomonadati</taxon>
        <taxon>Bacteroidota</taxon>
        <taxon>Saprospiria</taxon>
        <taxon>Saprospirales</taxon>
        <taxon>Lewinellaceae</taxon>
        <taxon>Neolewinella</taxon>
    </lineage>
</organism>
<dbReference type="GO" id="GO:0003677">
    <property type="term" value="F:DNA binding"/>
    <property type="evidence" value="ECO:0007669"/>
    <property type="project" value="UniProtKB-KW"/>
</dbReference>
<evidence type="ECO:0000313" key="5">
    <source>
        <dbReference type="Proteomes" id="UP000770785"/>
    </source>
</evidence>
<dbReference type="Gene3D" id="3.40.50.2300">
    <property type="match status" value="1"/>
</dbReference>
<evidence type="ECO:0000259" key="2">
    <source>
        <dbReference type="PROSITE" id="PS50110"/>
    </source>
</evidence>
<dbReference type="Pfam" id="PF00072">
    <property type="entry name" value="Response_reg"/>
    <property type="match status" value="1"/>
</dbReference>
<dbReference type="Proteomes" id="UP000770785">
    <property type="component" value="Unassembled WGS sequence"/>
</dbReference>
<dbReference type="PANTHER" id="PTHR37299">
    <property type="entry name" value="TRANSCRIPTIONAL REGULATOR-RELATED"/>
    <property type="match status" value="1"/>
</dbReference>
<dbReference type="RefSeq" id="WP_168036589.1">
    <property type="nucleotide sequence ID" value="NZ_JAATJH010000002.1"/>
</dbReference>
<gene>
    <name evidence="4" type="ORF">GGR27_001311</name>
</gene>
<dbReference type="PROSITE" id="PS50110">
    <property type="entry name" value="RESPONSE_REGULATORY"/>
    <property type="match status" value="1"/>
</dbReference>
<feature type="domain" description="HTH LytTR-type" evidence="3">
    <location>
        <begin position="136"/>
        <end position="209"/>
    </location>
</feature>
<dbReference type="InterPro" id="IPR011006">
    <property type="entry name" value="CheY-like_superfamily"/>
</dbReference>
<proteinExistence type="predicted"/>
<dbReference type="InterPro" id="IPR007492">
    <property type="entry name" value="LytTR_DNA-bd_dom"/>
</dbReference>
<dbReference type="SUPFAM" id="SSF52172">
    <property type="entry name" value="CheY-like"/>
    <property type="match status" value="1"/>
</dbReference>
<keyword evidence="1" id="KW-0597">Phosphoprotein</keyword>
<reference evidence="4 5" key="1">
    <citation type="submission" date="2020-03" db="EMBL/GenBank/DDBJ databases">
        <title>Genomic Encyclopedia of Type Strains, Phase IV (KMG-IV): sequencing the most valuable type-strain genomes for metagenomic binning, comparative biology and taxonomic classification.</title>
        <authorList>
            <person name="Goeker M."/>
        </authorList>
    </citation>
    <scope>NUCLEOTIDE SEQUENCE [LARGE SCALE GENOMIC DNA]</scope>
    <source>
        <strain evidence="4 5">DSM 105096</strain>
    </source>
</reference>
<comment type="caution">
    <text evidence="4">The sequence shown here is derived from an EMBL/GenBank/DDBJ whole genome shotgun (WGS) entry which is preliminary data.</text>
</comment>
<evidence type="ECO:0000256" key="1">
    <source>
        <dbReference type="PROSITE-ProRule" id="PRU00169"/>
    </source>
</evidence>
<sequence length="237" mass="26808">MMPDLLHCLIVDDEPLARQLLTAYVEQLAGLTLAGAYENPIEALHFLREGRVNLIFLDIQMEQLDGLQFAQIVGDTVPIVFTTAFDEYALEGYNLNVVDYLLKPISYERFGRAVQKVVAGPVSQGVTEASLANAYLFIKSGHQHQRVNLDDIRYLSGNGDYVTLHLAGGKKLLTLENLGSFANRLHPPRFCRIHRSHVIAMDKIEFIERNRVVLDGVYLPVSQTYHDEFWRLVEGHS</sequence>
<accession>A0ABX0X9A8</accession>
<dbReference type="PANTHER" id="PTHR37299:SF1">
    <property type="entry name" value="STAGE 0 SPORULATION PROTEIN A HOMOLOG"/>
    <property type="match status" value="1"/>
</dbReference>
<dbReference type="Pfam" id="PF04397">
    <property type="entry name" value="LytTR"/>
    <property type="match status" value="1"/>
</dbReference>
<keyword evidence="4" id="KW-0238">DNA-binding</keyword>
<keyword evidence="5" id="KW-1185">Reference proteome</keyword>
<dbReference type="InterPro" id="IPR001789">
    <property type="entry name" value="Sig_transdc_resp-reg_receiver"/>
</dbReference>
<evidence type="ECO:0000259" key="3">
    <source>
        <dbReference type="PROSITE" id="PS50930"/>
    </source>
</evidence>
<dbReference type="Gene3D" id="2.40.50.1020">
    <property type="entry name" value="LytTr DNA-binding domain"/>
    <property type="match status" value="1"/>
</dbReference>
<feature type="modified residue" description="4-aspartylphosphate" evidence="1">
    <location>
        <position position="58"/>
    </location>
</feature>
<protein>
    <submittedName>
        <fullName evidence="4">DNA-binding LytR/AlgR family response regulator</fullName>
    </submittedName>
</protein>